<evidence type="ECO:0000256" key="1">
    <source>
        <dbReference type="SAM" id="Phobius"/>
    </source>
</evidence>
<sequence>MPIRSTWRLRPPSLILGGILIAFCVLFGFFFSKNDKIIYYRFSLNSVGPGILSILSSSKSPALAAWTPLGSLYKVSVPREEPGHFETPFVMWTRGDLAFGHDLITTLREVSTAFSLSPGESLPPMVLFGRAPDSDGRPADYLIWSNSTFDARFHIPGEVSLATVLRNYCINRPDRHFLMVDITATATATLSGSSPPAVHPATTLPPPVFPELQACYTAWPAHVTSLFYTAPGPTPQVPVLFRAQHPPPPNPSAALGLAFDPTRPPGPAMITVLTSPRVPPKPSEYLAMETWHWLASRGLLNVIVLTKSPDVAPLLSQFPEFAVGSEFEELWNLPILTSVTQLLEKEATTPLVMYANGDVQFYPDLIITARAALLEARRLGYKKLLLVGQRYNVDPQFAHVNTTFDTWVKRSDLEAESLPLPEAQLPRAWCDVNKEGYRRNVAESIELTKRLREGWLYTPEAIDWFMWTPGTFNWTIIPPFMLGRVRWDNWLLHNALSRRDVMTVDATRTVSVIHMNHGLHNESASASQSDYNIWLYNRYPPEYVPAVDLSRWFTDWKETSRDSNKVSFFKRRRHAKPLD</sequence>
<gene>
    <name evidence="2" type="ORF">PAPYR_10404</name>
</gene>
<keyword evidence="1" id="KW-0472">Membrane</keyword>
<evidence type="ECO:0000313" key="3">
    <source>
        <dbReference type="Proteomes" id="UP001141327"/>
    </source>
</evidence>
<keyword evidence="1" id="KW-1133">Transmembrane helix</keyword>
<proteinExistence type="predicted"/>
<evidence type="ECO:0000313" key="2">
    <source>
        <dbReference type="EMBL" id="KAJ4454797.1"/>
    </source>
</evidence>
<accession>A0ABQ8U614</accession>
<dbReference type="EMBL" id="JAPMOS010000133">
    <property type="protein sequence ID" value="KAJ4454797.1"/>
    <property type="molecule type" value="Genomic_DNA"/>
</dbReference>
<keyword evidence="1" id="KW-0812">Transmembrane</keyword>
<name>A0ABQ8U614_9EUKA</name>
<organism evidence="2 3">
    <name type="scientific">Paratrimastix pyriformis</name>
    <dbReference type="NCBI Taxonomy" id="342808"/>
    <lineage>
        <taxon>Eukaryota</taxon>
        <taxon>Metamonada</taxon>
        <taxon>Preaxostyla</taxon>
        <taxon>Paratrimastigidae</taxon>
        <taxon>Paratrimastix</taxon>
    </lineage>
</organism>
<comment type="caution">
    <text evidence="2">The sequence shown here is derived from an EMBL/GenBank/DDBJ whole genome shotgun (WGS) entry which is preliminary data.</text>
</comment>
<protein>
    <submittedName>
        <fullName evidence="2">Uncharacterized protein</fullName>
    </submittedName>
</protein>
<keyword evidence="3" id="KW-1185">Reference proteome</keyword>
<dbReference type="Proteomes" id="UP001141327">
    <property type="component" value="Unassembled WGS sequence"/>
</dbReference>
<reference evidence="2" key="1">
    <citation type="journal article" date="2022" name="bioRxiv">
        <title>Genomics of Preaxostyla Flagellates Illuminates Evolutionary Transitions and the Path Towards Mitochondrial Loss.</title>
        <authorList>
            <person name="Novak L.V.F."/>
            <person name="Treitli S.C."/>
            <person name="Pyrih J."/>
            <person name="Halakuc P."/>
            <person name="Pipaliya S.V."/>
            <person name="Vacek V."/>
            <person name="Brzon O."/>
            <person name="Soukal P."/>
            <person name="Eme L."/>
            <person name="Dacks J.B."/>
            <person name="Karnkowska A."/>
            <person name="Elias M."/>
            <person name="Hampl V."/>
        </authorList>
    </citation>
    <scope>NUCLEOTIDE SEQUENCE</scope>
    <source>
        <strain evidence="2">RCP-MX</strain>
    </source>
</reference>
<feature type="transmembrane region" description="Helical" evidence="1">
    <location>
        <begin position="12"/>
        <end position="31"/>
    </location>
</feature>